<dbReference type="AlphaFoldDB" id="A0A3A9ZAP2"/>
<name>A0A3A9ZAP2_9ACTN</name>
<dbReference type="Pfam" id="PF00561">
    <property type="entry name" value="Abhydrolase_1"/>
    <property type="match status" value="1"/>
</dbReference>
<dbReference type="InterPro" id="IPR029058">
    <property type="entry name" value="AB_hydrolase_fold"/>
</dbReference>
<proteinExistence type="predicted"/>
<accession>A0A3A9ZAP2</accession>
<dbReference type="Proteomes" id="UP000281726">
    <property type="component" value="Unassembled WGS sequence"/>
</dbReference>
<dbReference type="SUPFAM" id="SSF53474">
    <property type="entry name" value="alpha/beta-Hydrolases"/>
    <property type="match status" value="1"/>
</dbReference>
<evidence type="ECO:0000313" key="3">
    <source>
        <dbReference type="Proteomes" id="UP000281726"/>
    </source>
</evidence>
<keyword evidence="3" id="KW-1185">Reference proteome</keyword>
<evidence type="ECO:0000313" key="2">
    <source>
        <dbReference type="EMBL" id="RKN45411.1"/>
    </source>
</evidence>
<dbReference type="EMBL" id="RBAK01000006">
    <property type="protein sequence ID" value="RKN45411.1"/>
    <property type="molecule type" value="Genomic_DNA"/>
</dbReference>
<dbReference type="PANTHER" id="PTHR46438">
    <property type="entry name" value="ALPHA/BETA-HYDROLASES SUPERFAMILY PROTEIN"/>
    <property type="match status" value="1"/>
</dbReference>
<dbReference type="InterPro" id="IPR000073">
    <property type="entry name" value="AB_hydrolase_1"/>
</dbReference>
<dbReference type="PANTHER" id="PTHR46438:SF2">
    <property type="entry name" value="ALPHA_BETA-HYDROLASES SUPERFAMILY PROTEIN"/>
    <property type="match status" value="1"/>
</dbReference>
<dbReference type="GO" id="GO:0016787">
    <property type="term" value="F:hydrolase activity"/>
    <property type="evidence" value="ECO:0007669"/>
    <property type="project" value="UniProtKB-KW"/>
</dbReference>
<protein>
    <submittedName>
        <fullName evidence="2">Alpha/beta fold hydrolase</fullName>
    </submittedName>
</protein>
<feature type="domain" description="AB hydrolase-1" evidence="1">
    <location>
        <begin position="79"/>
        <end position="176"/>
    </location>
</feature>
<dbReference type="Gene3D" id="3.40.50.1820">
    <property type="entry name" value="alpha/beta hydrolase"/>
    <property type="match status" value="1"/>
</dbReference>
<evidence type="ECO:0000259" key="1">
    <source>
        <dbReference type="Pfam" id="PF00561"/>
    </source>
</evidence>
<comment type="caution">
    <text evidence="2">The sequence shown here is derived from an EMBL/GenBank/DDBJ whole genome shotgun (WGS) entry which is preliminary data.</text>
</comment>
<dbReference type="OrthoDB" id="27092at2"/>
<keyword evidence="2" id="KW-0378">Hydrolase</keyword>
<dbReference type="RefSeq" id="WP_120729475.1">
    <property type="nucleotide sequence ID" value="NZ_RBAK01000006.1"/>
</dbReference>
<sequence length="332" mass="35103">MGSGWNGRAGRGRWAGTGALLVGAAGVAGAAGAAAAWVARTPELDGTPAVDLTRHGFARRDVDTPAGRVAVYEAGTGDPVLLLHGVGGGASSYLWHRIGPELARTHRVLAADWVGFGCSAHPDRPLLFDDYVEQVRVLTTLAGSAPAVVAQSLAVGFTIAAIRAGASVRRLAMLAPSGGRDFGEDAFGPVARATLTPLARSRFGPTAYRALFHRRSAIEAWCRRQGFRDPAAVPTDVVDAGVWSARQPNAAYAALPFLSGDLRYDLVPLLRDLTVPGLMVWGADEREIRPALRERLERVNLAVPVVTIPSARANLELEQPWATLAALEPFLS</sequence>
<gene>
    <name evidence="2" type="ORF">D7223_17570</name>
</gene>
<reference evidence="2 3" key="1">
    <citation type="journal article" date="2004" name="Syst. Appl. Microbiol.">
        <title>Cryptoendolithic actinomycetes from antarctic sandstone rock samples: Micromonospora endolithica sp. nov. and two isolates related to Micromonospora coerulea Jensen 1932.</title>
        <authorList>
            <person name="Hirsch P."/>
            <person name="Mevs U."/>
            <person name="Kroppenstedt R.M."/>
            <person name="Schumann P."/>
            <person name="Stackebrandt E."/>
        </authorList>
    </citation>
    <scope>NUCLEOTIDE SEQUENCE [LARGE SCALE GENOMIC DNA]</scope>
    <source>
        <strain evidence="2 3">JCM 12677</strain>
    </source>
</reference>
<organism evidence="2 3">
    <name type="scientific">Micromonospora endolithica</name>
    <dbReference type="NCBI Taxonomy" id="230091"/>
    <lineage>
        <taxon>Bacteria</taxon>
        <taxon>Bacillati</taxon>
        <taxon>Actinomycetota</taxon>
        <taxon>Actinomycetes</taxon>
        <taxon>Micromonosporales</taxon>
        <taxon>Micromonosporaceae</taxon>
        <taxon>Micromonospora</taxon>
    </lineage>
</organism>